<dbReference type="GO" id="GO:0030866">
    <property type="term" value="P:cortical actin cytoskeleton organization"/>
    <property type="evidence" value="ECO:0007669"/>
    <property type="project" value="TreeGrafter"/>
</dbReference>
<evidence type="ECO:0000259" key="3">
    <source>
        <dbReference type="PROSITE" id="PS51444"/>
    </source>
</evidence>
<dbReference type="Pfam" id="PF02181">
    <property type="entry name" value="FH2"/>
    <property type="match status" value="1"/>
</dbReference>
<organism evidence="4 5">
    <name type="scientific">Trichinella nativa</name>
    <dbReference type="NCBI Taxonomy" id="6335"/>
    <lineage>
        <taxon>Eukaryota</taxon>
        <taxon>Metazoa</taxon>
        <taxon>Ecdysozoa</taxon>
        <taxon>Nematoda</taxon>
        <taxon>Enoplea</taxon>
        <taxon>Dorylaimia</taxon>
        <taxon>Trichinellida</taxon>
        <taxon>Trichinellidae</taxon>
        <taxon>Trichinella</taxon>
    </lineage>
</organism>
<dbReference type="SUPFAM" id="SSF101447">
    <property type="entry name" value="Formin homology 2 domain (FH2 domain)"/>
    <property type="match status" value="1"/>
</dbReference>
<dbReference type="Gene3D" id="1.20.58.2220">
    <property type="entry name" value="Formin, FH2 domain"/>
    <property type="match status" value="1"/>
</dbReference>
<sequence length="216" mass="24315">MNSSKKGGIYGFRVQSLETLPFLKSPHNKSISLLHILSETIRNKFPELLSFPKELEAVEKVSSEKGYELVKKECTLRGESVTALTNFKALIEQEMLQLRTSSKKATQADGENLARWKAEERKRALAINGSNSGVAKTKLLPAESQSRSLVNSRKDSSWKRDPEEMGMGILDDIILGMFPEVNITREPYRDTPAKRTKNCKSAEISEVNRNRLSMGR</sequence>
<dbReference type="AlphaFoldDB" id="A0A1Y3ENX1"/>
<dbReference type="InterPro" id="IPR015425">
    <property type="entry name" value="FH2_Formin"/>
</dbReference>
<dbReference type="GO" id="GO:0008360">
    <property type="term" value="P:regulation of cell shape"/>
    <property type="evidence" value="ECO:0007669"/>
    <property type="project" value="TreeGrafter"/>
</dbReference>
<dbReference type="GO" id="GO:0005829">
    <property type="term" value="C:cytosol"/>
    <property type="evidence" value="ECO:0007669"/>
    <property type="project" value="TreeGrafter"/>
</dbReference>
<name>A0A1Y3ENX1_9BILA</name>
<comment type="similarity">
    <text evidence="1">Belongs to the formin homology family.</text>
</comment>
<evidence type="ECO:0000256" key="1">
    <source>
        <dbReference type="ARBA" id="ARBA00023449"/>
    </source>
</evidence>
<dbReference type="EMBL" id="LVZM01006340">
    <property type="protein sequence ID" value="OUC46615.1"/>
    <property type="molecule type" value="Genomic_DNA"/>
</dbReference>
<feature type="compositionally biased region" description="Basic and acidic residues" evidence="2">
    <location>
        <begin position="152"/>
        <end position="162"/>
    </location>
</feature>
<dbReference type="PANTHER" id="PTHR45857:SF4">
    <property type="entry name" value="FORMIN-LIKE PROTEIN"/>
    <property type="match status" value="1"/>
</dbReference>
<dbReference type="Proteomes" id="UP000243006">
    <property type="component" value="Unassembled WGS sequence"/>
</dbReference>
<dbReference type="GO" id="GO:0016477">
    <property type="term" value="P:cell migration"/>
    <property type="evidence" value="ECO:0007669"/>
    <property type="project" value="TreeGrafter"/>
</dbReference>
<dbReference type="GO" id="GO:0051015">
    <property type="term" value="F:actin filament binding"/>
    <property type="evidence" value="ECO:0007669"/>
    <property type="project" value="TreeGrafter"/>
</dbReference>
<protein>
    <recommendedName>
        <fullName evidence="3">FH2 domain-containing protein</fullName>
    </recommendedName>
</protein>
<reference evidence="4 5" key="1">
    <citation type="submission" date="2015-04" db="EMBL/GenBank/DDBJ databases">
        <title>Draft genome of the roundworm Trichinella nativa.</title>
        <authorList>
            <person name="Mitreva M."/>
        </authorList>
    </citation>
    <scope>NUCLEOTIDE SEQUENCE [LARGE SCALE GENOMIC DNA]</scope>
    <source>
        <strain evidence="4 5">ISS45</strain>
    </source>
</reference>
<evidence type="ECO:0000313" key="5">
    <source>
        <dbReference type="Proteomes" id="UP000243006"/>
    </source>
</evidence>
<feature type="domain" description="FH2" evidence="3">
    <location>
        <begin position="1"/>
        <end position="163"/>
    </location>
</feature>
<accession>A0A1Y3ENX1</accession>
<dbReference type="PANTHER" id="PTHR45857">
    <property type="entry name" value="FORMIN-LIKE PROTEIN"/>
    <property type="match status" value="1"/>
</dbReference>
<comment type="caution">
    <text evidence="4">The sequence shown here is derived from an EMBL/GenBank/DDBJ whole genome shotgun (WGS) entry which is preliminary data.</text>
</comment>
<dbReference type="InterPro" id="IPR043592">
    <property type="entry name" value="FMNL_animal"/>
</dbReference>
<dbReference type="InterPro" id="IPR042201">
    <property type="entry name" value="FH2_Formin_sf"/>
</dbReference>
<feature type="region of interest" description="Disordered" evidence="2">
    <location>
        <begin position="143"/>
        <end position="162"/>
    </location>
</feature>
<evidence type="ECO:0000256" key="2">
    <source>
        <dbReference type="SAM" id="MobiDB-lite"/>
    </source>
</evidence>
<dbReference type="PROSITE" id="PS51444">
    <property type="entry name" value="FH2"/>
    <property type="match status" value="1"/>
</dbReference>
<evidence type="ECO:0000313" key="4">
    <source>
        <dbReference type="EMBL" id="OUC46615.1"/>
    </source>
</evidence>
<gene>
    <name evidence="4" type="ORF">D917_00149</name>
</gene>
<proteinExistence type="inferred from homology"/>